<feature type="compositionally biased region" description="Basic and acidic residues" evidence="1">
    <location>
        <begin position="100"/>
        <end position="113"/>
    </location>
</feature>
<feature type="region of interest" description="Disordered" evidence="1">
    <location>
        <begin position="849"/>
        <end position="977"/>
    </location>
</feature>
<feature type="compositionally biased region" description="Acidic residues" evidence="1">
    <location>
        <begin position="568"/>
        <end position="591"/>
    </location>
</feature>
<feature type="region of interest" description="Disordered" evidence="1">
    <location>
        <begin position="70"/>
        <end position="420"/>
    </location>
</feature>
<evidence type="ECO:0000313" key="2">
    <source>
        <dbReference type="EMBL" id="KAF4119524.1"/>
    </source>
</evidence>
<evidence type="ECO:0008006" key="4">
    <source>
        <dbReference type="Google" id="ProtNLM"/>
    </source>
</evidence>
<proteinExistence type="predicted"/>
<gene>
    <name evidence="2" type="ORF">GMORB2_4654</name>
</gene>
<sequence length="1011" mass="109834">MAPTSFWGRDTIYSEATCDPEDIFYEGSEDECYESNQVRKLRYEEAGRRFLSGQSPPLFSATLRGPFETEWTNPWKSNRRTGRDTAPPISKVTSPFKKLNRYESLKPERRDAAQCHLPSPESLKQVSVEQHPFLEDEEVARVQKWRSTVEPSEAGRDEFWEEAAQSPSSGRSPVLKKSTDRHNWLRRSPSKRKLGGKESGGTETPRKRRQQAIPPSSIRTPQESTRAFKNMACGSREFSIKNHPPLRSTALDQDEDELMDGPDTSFATQSSRLYPSAKRVSPKRAFRTANVQDSVDSEDELAHDKLADQKAAATLSSPVSDDGPVEEVQSDDSMDDDDETDANTTVNEDFDESAIPQIDSQQDDSSEPVSHENPVAGVPVERGVERPGKDIIGELAEAPRFDEPQACYERESSPLSSIESMSSVTGSEILLVVDDTSDAIYKHLPDESSELSSALSSDEEIGSIIGVDTAETETDGESSVGEESVQEATSHEALAVDDDSSDGSLTDASELQDALQGVDRQLMEESLIWNAVSSEGEEWHETSSSGDSSYLGPEPEPEQPQCAHDALTEEVQERDEDAALEAERLDDDEPDTPASYVDAQSTLEEQQGEVPEQAPASVEEQERDATVESQSSYLSLKGIIQQLVPLVPWGNSPTKKDLVELPSAVAAVRNAIEPEGSVMPTDEALGDAKVAEVTEPTVDMAEQAFDHPKKAGTEVGDPSEAVHAAMSNVAFFGARGLDGEDATEASISNPPAQDLETPGHNPGTPGRNMHILLPAATMSSRPDPPPGPSDGENCGIVSNQEPLKLMPPSTPETLLLFKPFAAFMTPSPERHARKAQPSQGKRGIVSAVKTSTRSKATKRVSFAPLPGGEAHESGRVAQDEGTEMRRAVMSPPPNASVADLPTSENADFNGHFNAMARRAGETSALDNNSDNVPSQETEKSTSSLCPSSAPGDVALADDDDPPATSDKFGTTTFGEEDELDLTEQVFADLQGLLQPWDLEEELRQKRKDDGE</sequence>
<evidence type="ECO:0000256" key="1">
    <source>
        <dbReference type="SAM" id="MobiDB-lite"/>
    </source>
</evidence>
<protein>
    <recommendedName>
        <fullName evidence="4">Protamine P1</fullName>
    </recommendedName>
</protein>
<dbReference type="EMBL" id="JAANYQ010000023">
    <property type="protein sequence ID" value="KAF4119524.1"/>
    <property type="molecule type" value="Genomic_DNA"/>
</dbReference>
<name>A0A9P5D2H9_9HYPO</name>
<feature type="compositionally biased region" description="Polar residues" evidence="1">
    <location>
        <begin position="924"/>
        <end position="946"/>
    </location>
</feature>
<feature type="compositionally biased region" description="Basic and acidic residues" evidence="1">
    <location>
        <begin position="382"/>
        <end position="412"/>
    </location>
</feature>
<feature type="compositionally biased region" description="Acidic residues" evidence="1">
    <location>
        <begin position="323"/>
        <end position="341"/>
    </location>
</feature>
<feature type="compositionally biased region" description="Basic and acidic residues" evidence="1">
    <location>
        <begin position="869"/>
        <end position="886"/>
    </location>
</feature>
<dbReference type="GeneID" id="55970882"/>
<feature type="region of interest" description="Disordered" evidence="1">
    <location>
        <begin position="446"/>
        <end position="509"/>
    </location>
</feature>
<dbReference type="AlphaFoldDB" id="A0A9P5D2H9"/>
<comment type="caution">
    <text evidence="2">The sequence shown here is derived from an EMBL/GenBank/DDBJ whole genome shotgun (WGS) entry which is preliminary data.</text>
</comment>
<feature type="compositionally biased region" description="Polar residues" evidence="1">
    <location>
        <begin position="213"/>
        <end position="227"/>
    </location>
</feature>
<accession>A0A9P5D2H9</accession>
<feature type="compositionally biased region" description="Basic residues" evidence="1">
    <location>
        <begin position="184"/>
        <end position="194"/>
    </location>
</feature>
<organism evidence="2 3">
    <name type="scientific">Geosmithia morbida</name>
    <dbReference type="NCBI Taxonomy" id="1094350"/>
    <lineage>
        <taxon>Eukaryota</taxon>
        <taxon>Fungi</taxon>
        <taxon>Dikarya</taxon>
        <taxon>Ascomycota</taxon>
        <taxon>Pezizomycotina</taxon>
        <taxon>Sordariomycetes</taxon>
        <taxon>Hypocreomycetidae</taxon>
        <taxon>Hypocreales</taxon>
        <taxon>Bionectriaceae</taxon>
        <taxon>Geosmithia</taxon>
    </lineage>
</organism>
<feature type="compositionally biased region" description="Low complexity" evidence="1">
    <location>
        <begin position="477"/>
        <end position="487"/>
    </location>
</feature>
<feature type="region of interest" description="Disordered" evidence="1">
    <location>
        <begin position="741"/>
        <end position="809"/>
    </location>
</feature>
<dbReference type="RefSeq" id="XP_035318176.1">
    <property type="nucleotide sequence ID" value="XM_035466628.1"/>
</dbReference>
<keyword evidence="3" id="KW-1185">Reference proteome</keyword>
<evidence type="ECO:0000313" key="3">
    <source>
        <dbReference type="Proteomes" id="UP000749293"/>
    </source>
</evidence>
<dbReference type="OrthoDB" id="5419922at2759"/>
<feature type="region of interest" description="Disordered" evidence="1">
    <location>
        <begin position="533"/>
        <end position="630"/>
    </location>
</feature>
<reference evidence="2" key="1">
    <citation type="submission" date="2020-03" db="EMBL/GenBank/DDBJ databases">
        <title>Site-based positive gene gene selection in Geosmithia morbida across the United States reveals a broad range of putative effectors and factors for local host and environmental adapation.</title>
        <authorList>
            <person name="Onufrak A."/>
            <person name="Murdoch R.W."/>
            <person name="Gazis R."/>
            <person name="Huff M."/>
            <person name="Staton M."/>
            <person name="Klingeman W."/>
            <person name="Hadziabdic D."/>
        </authorList>
    </citation>
    <scope>NUCLEOTIDE SEQUENCE</scope>
    <source>
        <strain evidence="2">1262</strain>
    </source>
</reference>
<dbReference type="Proteomes" id="UP000749293">
    <property type="component" value="Unassembled WGS sequence"/>
</dbReference>